<sequence>MWLASWYGRVSEFPSVTDWDGVLPAPVLPVLLVEARSWGLSFAFDAGSHYDVCGRVSIGPTHSLEEAHRLLAVLRVLAKWMETEFLAWAEGCLRRAGIRAARTGGT</sequence>
<evidence type="ECO:0000259" key="1">
    <source>
        <dbReference type="Pfam" id="PF20516"/>
    </source>
</evidence>
<dbReference type="OrthoDB" id="4161186at2759"/>
<gene>
    <name evidence="2" type="ORF">SAMD00023353_1202060</name>
</gene>
<dbReference type="STRING" id="77044.A0A1S8A6P2"/>
<protein>
    <recommendedName>
        <fullName evidence="1">PD-(D/E)XK nuclease-like domain-containing protein</fullName>
    </recommendedName>
</protein>
<dbReference type="InterPro" id="IPR046797">
    <property type="entry name" value="PDDEXK_12"/>
</dbReference>
<evidence type="ECO:0000313" key="3">
    <source>
        <dbReference type="Proteomes" id="UP000054516"/>
    </source>
</evidence>
<accession>A0A1S8A6P2</accession>
<organism evidence="2">
    <name type="scientific">Rosellinia necatrix</name>
    <name type="common">White root-rot fungus</name>
    <dbReference type="NCBI Taxonomy" id="77044"/>
    <lineage>
        <taxon>Eukaryota</taxon>
        <taxon>Fungi</taxon>
        <taxon>Dikarya</taxon>
        <taxon>Ascomycota</taxon>
        <taxon>Pezizomycotina</taxon>
        <taxon>Sordariomycetes</taxon>
        <taxon>Xylariomycetidae</taxon>
        <taxon>Xylariales</taxon>
        <taxon>Xylariaceae</taxon>
        <taxon>Rosellinia</taxon>
    </lineage>
</organism>
<dbReference type="Pfam" id="PF20516">
    <property type="entry name" value="PDDEXK_12"/>
    <property type="match status" value="1"/>
</dbReference>
<proteinExistence type="predicted"/>
<evidence type="ECO:0000313" key="2">
    <source>
        <dbReference type="EMBL" id="GAW25757.1"/>
    </source>
</evidence>
<dbReference type="EMBL" id="DF977457">
    <property type="protein sequence ID" value="GAW25757.1"/>
    <property type="molecule type" value="Genomic_DNA"/>
</dbReference>
<keyword evidence="3" id="KW-1185">Reference proteome</keyword>
<name>A0A1S8A6P2_ROSNE</name>
<reference evidence="2" key="1">
    <citation type="submission" date="2016-03" db="EMBL/GenBank/DDBJ databases">
        <title>Draft genome sequence of Rosellinia necatrix.</title>
        <authorList>
            <person name="Kanematsu S."/>
        </authorList>
    </citation>
    <scope>NUCLEOTIDE SEQUENCE [LARGE SCALE GENOMIC DNA]</scope>
    <source>
        <strain evidence="2">W97</strain>
    </source>
</reference>
<dbReference type="AlphaFoldDB" id="A0A1S8A6P2"/>
<dbReference type="Proteomes" id="UP000054516">
    <property type="component" value="Unassembled WGS sequence"/>
</dbReference>
<feature type="domain" description="PD-(D/E)XK nuclease-like" evidence="1">
    <location>
        <begin position="1"/>
        <end position="85"/>
    </location>
</feature>